<dbReference type="PANTHER" id="PTHR34547:SF1">
    <property type="entry name" value="YACP-LIKE NYN DOMAIN PROTEIN"/>
    <property type="match status" value="1"/>
</dbReference>
<dbReference type="RefSeq" id="WP_263061333.1">
    <property type="nucleotide sequence ID" value="NZ_JAOUSE010000012.1"/>
</dbReference>
<proteinExistence type="predicted"/>
<protein>
    <submittedName>
        <fullName evidence="1">NYN domain-containing protein</fullName>
    </submittedName>
</protein>
<reference evidence="1 2" key="1">
    <citation type="submission" date="2022-10" db="EMBL/GenBank/DDBJ databases">
        <title>Description of Fervidibacillus gen. nov. in the family Fervidibacillaceae fam. nov. with two species, Fervidibacillus albus sp. nov., and Fervidibacillus halotolerans sp. nov., isolated from tidal flat sediments.</title>
        <authorList>
            <person name="Kwon K.K."/>
            <person name="Yang S.-H."/>
        </authorList>
    </citation>
    <scope>NUCLEOTIDE SEQUENCE [LARGE SCALE GENOMIC DNA]</scope>
    <source>
        <strain evidence="1 2">DSM 23332</strain>
    </source>
</reference>
<name>A0ABT2WED1_9BACI</name>
<gene>
    <name evidence="1" type="ORF">OEV82_06045</name>
</gene>
<dbReference type="CDD" id="cd10912">
    <property type="entry name" value="PIN_YacP-like"/>
    <property type="match status" value="1"/>
</dbReference>
<accession>A0ABT2WED1</accession>
<dbReference type="InterPro" id="IPR010298">
    <property type="entry name" value="YacP-like"/>
</dbReference>
<keyword evidence="2" id="KW-1185">Reference proteome</keyword>
<dbReference type="EMBL" id="JAOUSE010000012">
    <property type="protein sequence ID" value="MCU9594013.1"/>
    <property type="molecule type" value="Genomic_DNA"/>
</dbReference>
<dbReference type="Proteomes" id="UP001208656">
    <property type="component" value="Unassembled WGS sequence"/>
</dbReference>
<sequence>MDILIVDGYNMIGAWPELQALKDEDLAAARDLLIEKLAEYKGYMGIHVIVVFDAYVVKGKETKYKNYNVEIIYTKEKETADAKIEKLAKEMMDRRTKVYVATSDSAEQWQIFGQGAFRISARELYNEIRQIENNIKKEINEIKEERPFSKIPLSKEVADFFEKFRRGE</sequence>
<evidence type="ECO:0000313" key="2">
    <source>
        <dbReference type="Proteomes" id="UP001208656"/>
    </source>
</evidence>
<evidence type="ECO:0000313" key="1">
    <source>
        <dbReference type="EMBL" id="MCU9594013.1"/>
    </source>
</evidence>
<organism evidence="1 2">
    <name type="scientific">Pallidibacillus thermolactis</name>
    <dbReference type="NCBI Taxonomy" id="251051"/>
    <lineage>
        <taxon>Bacteria</taxon>
        <taxon>Bacillati</taxon>
        <taxon>Bacillota</taxon>
        <taxon>Bacilli</taxon>
        <taxon>Bacillales</taxon>
        <taxon>Bacillaceae</taxon>
        <taxon>Pallidibacillus</taxon>
    </lineage>
</organism>
<comment type="caution">
    <text evidence="1">The sequence shown here is derived from an EMBL/GenBank/DDBJ whole genome shotgun (WGS) entry which is preliminary data.</text>
</comment>
<dbReference type="Pfam" id="PF05991">
    <property type="entry name" value="NYN_YacP"/>
    <property type="match status" value="1"/>
</dbReference>
<dbReference type="PANTHER" id="PTHR34547">
    <property type="entry name" value="YACP-LIKE NYN DOMAIN PROTEIN"/>
    <property type="match status" value="1"/>
</dbReference>